<dbReference type="eggNOG" id="COG3012">
    <property type="taxonomic scope" value="Bacteria"/>
</dbReference>
<dbReference type="KEGG" id="cav:M832_03360"/>
<reference evidence="2 3" key="1">
    <citation type="journal article" date="2014" name="Syst. Appl. Microbiol.">
        <title>Evidence for the existence of two new members of the family Chlamydiaceae and proposal of Chlamydia avium sp. nov. and Chlamydia gallinacea sp. nov.</title>
        <authorList>
            <person name="Sachse K."/>
            <person name="Laroucau K."/>
            <person name="Riege K."/>
            <person name="Wehner S."/>
            <person name="Dilcher M."/>
            <person name="Creasy H.H."/>
            <person name="Weidmann M."/>
            <person name="Myers G."/>
            <person name="Vorimore F."/>
            <person name="Vicari N."/>
            <person name="Magnino S."/>
            <person name="Liebler-Tenorio E."/>
            <person name="Ruettger A."/>
            <person name="Bavoil P.M."/>
            <person name="Hufert F.T."/>
            <person name="Rossello-Mora R."/>
            <person name="Marz M."/>
        </authorList>
    </citation>
    <scope>NUCLEOTIDE SEQUENCE [LARGE SCALE GENOMIC DNA]</scope>
    <source>
        <strain evidence="2 3">10DC88</strain>
    </source>
</reference>
<feature type="compositionally biased region" description="Polar residues" evidence="1">
    <location>
        <begin position="128"/>
        <end position="138"/>
    </location>
</feature>
<dbReference type="AlphaFoldDB" id="W8JF85"/>
<accession>W8JF85</accession>
<sequence>MSKKINRNSPCPCGSNKKYKQCCLQKNSQPARYTSEGKFKFSAEVLSSNQSTHESTCSKLFQRLSENLLISNNQTQSKYHQATKNKSTIGKRTIKKAKAEEEQLISEKLNQYHFEVMNTSLPEEDNLKNASQQTQDHNVSSEEFIPTQKDYRVQENIDSDLEENN</sequence>
<dbReference type="STRING" id="1229831.M832_03360"/>
<organism evidence="2 3">
    <name type="scientific">Chlamydia avium 10DC88</name>
    <dbReference type="NCBI Taxonomy" id="1229831"/>
    <lineage>
        <taxon>Bacteria</taxon>
        <taxon>Pseudomonadati</taxon>
        <taxon>Chlamydiota</taxon>
        <taxon>Chlamydiia</taxon>
        <taxon>Chlamydiales</taxon>
        <taxon>Chlamydiaceae</taxon>
        <taxon>Chlamydia/Chlamydophila group</taxon>
        <taxon>Chlamydia</taxon>
    </lineage>
</organism>
<dbReference type="SUPFAM" id="SSF103642">
    <property type="entry name" value="Sec-C motif"/>
    <property type="match status" value="1"/>
</dbReference>
<dbReference type="HOGENOM" id="CLU_1674780_0_0_0"/>
<dbReference type="RefSeq" id="WP_038500422.1">
    <property type="nucleotide sequence ID" value="NZ_CP006571.1"/>
</dbReference>
<dbReference type="PATRIC" id="fig|1229831.3.peg.338"/>
<dbReference type="Pfam" id="PF02810">
    <property type="entry name" value="SEC-C"/>
    <property type="match status" value="1"/>
</dbReference>
<name>W8JF85_9CHLA</name>
<evidence type="ECO:0000256" key="1">
    <source>
        <dbReference type="SAM" id="MobiDB-lite"/>
    </source>
</evidence>
<feature type="region of interest" description="Disordered" evidence="1">
    <location>
        <begin position="127"/>
        <end position="165"/>
    </location>
</feature>
<dbReference type="Proteomes" id="UP000019433">
    <property type="component" value="Chromosome"/>
</dbReference>
<proteinExistence type="predicted"/>
<gene>
    <name evidence="2" type="ORF">M832_03360</name>
</gene>
<dbReference type="InterPro" id="IPR004027">
    <property type="entry name" value="SEC_C_motif"/>
</dbReference>
<evidence type="ECO:0000313" key="3">
    <source>
        <dbReference type="Proteomes" id="UP000019433"/>
    </source>
</evidence>
<dbReference type="Gene3D" id="3.10.450.50">
    <property type="match status" value="1"/>
</dbReference>
<protein>
    <submittedName>
        <fullName evidence="2">SEC-C motif family protein</fullName>
    </submittedName>
</protein>
<evidence type="ECO:0000313" key="2">
    <source>
        <dbReference type="EMBL" id="AHK63201.1"/>
    </source>
</evidence>
<dbReference type="EMBL" id="CP006571">
    <property type="protein sequence ID" value="AHK63201.1"/>
    <property type="molecule type" value="Genomic_DNA"/>
</dbReference>